<protein>
    <submittedName>
        <fullName evidence="1">Uncharacterized protein</fullName>
    </submittedName>
</protein>
<keyword evidence="2" id="KW-1185">Reference proteome</keyword>
<organism evidence="1 2">
    <name type="scientific">Halobacillus halophilus (strain ATCC 35676 / DSM 2266 / JCM 20832 / KCTC 3685 / LMG 17431 / NBRC 102448 / NCIMB 2269)</name>
    <name type="common">Sporosarcina halophila</name>
    <dbReference type="NCBI Taxonomy" id="866895"/>
    <lineage>
        <taxon>Bacteria</taxon>
        <taxon>Bacillati</taxon>
        <taxon>Bacillota</taxon>
        <taxon>Bacilli</taxon>
        <taxon>Bacillales</taxon>
        <taxon>Bacillaceae</taxon>
        <taxon>Halobacillus</taxon>
    </lineage>
</organism>
<dbReference type="HOGENOM" id="CLU_3344347_0_0_9"/>
<dbReference type="Proteomes" id="UP000007397">
    <property type="component" value="Chromosome"/>
</dbReference>
<dbReference type="EMBL" id="HE717023">
    <property type="protein sequence ID" value="CCG44566.1"/>
    <property type="molecule type" value="Genomic_DNA"/>
</dbReference>
<evidence type="ECO:0000313" key="2">
    <source>
        <dbReference type="Proteomes" id="UP000007397"/>
    </source>
</evidence>
<proteinExistence type="predicted"/>
<dbReference type="KEGG" id="hhd:HBHAL_2213"/>
<gene>
    <name evidence="1" type="ordered locus">HBHAL_2213</name>
</gene>
<reference evidence="1 2" key="1">
    <citation type="journal article" date="2013" name="Environ. Microbiol.">
        <title>Chloride and organic osmolytes: a hybrid strategy to cope with elevated salinities by the moderately halophilic, chloride-dependent bacterium Halobacillus halophilus.</title>
        <authorList>
            <person name="Saum S.H."/>
            <person name="Pfeiffer F."/>
            <person name="Palm P."/>
            <person name="Rampp M."/>
            <person name="Schuster S.C."/>
            <person name="Muller V."/>
            <person name="Oesterhelt D."/>
        </authorList>
    </citation>
    <scope>NUCLEOTIDE SEQUENCE [LARGE SCALE GENOMIC DNA]</scope>
    <source>
        <strain evidence="2">ATCC 35676 / DSM 2266 / JCM 20832 / KCTC 3685 / LMG 17431 / NBRC 102448 / NCIMB 2269</strain>
    </source>
</reference>
<evidence type="ECO:0000313" key="1">
    <source>
        <dbReference type="EMBL" id="CCG44566.1"/>
    </source>
</evidence>
<dbReference type="PATRIC" id="fig|866895.3.peg.1228"/>
<accession>I0JK97</accession>
<dbReference type="AlphaFoldDB" id="I0JK97"/>
<name>I0JK97_HALH3</name>
<sequence>MFYCITKAAVTSTAQHPFFVYASYEGIVVEFDMNVCL</sequence>